<name>A0A1J1GNH3_PLAGA</name>
<accession>A0A1J1GNH3</accession>
<proteinExistence type="predicted"/>
<sequence>MDEQIKFLLRNIKNNLIEKILLPKENIDVKYAINIIKIIIKKHIELNNNFLELFKKLDENLGNLNYTVFNSKITKSNNCHVLSKDEFLKKKKEEKILKDKLCNVENIIKNITTTFLDSYDNIKKIKELYLFFYMFIFKFSFDKIMFKNYIYGNNDINSNNKLTKISDNINAFISLNKISEYEFICYISKIKFLTKFYSNKDINKFIKICLYNNFNFNFLKEIKVFFFLTTIIYYIENDIKLKIKINNLIINNMYTHIINIKKYILILSYNPYISKMKKISNIF</sequence>
<organism evidence="1 2">
    <name type="scientific">Plasmodium gallinaceum</name>
    <dbReference type="NCBI Taxonomy" id="5849"/>
    <lineage>
        <taxon>Eukaryota</taxon>
        <taxon>Sar</taxon>
        <taxon>Alveolata</taxon>
        <taxon>Apicomplexa</taxon>
        <taxon>Aconoidasida</taxon>
        <taxon>Haemosporida</taxon>
        <taxon>Plasmodiidae</taxon>
        <taxon>Plasmodium</taxon>
        <taxon>Plasmodium (Haemamoeba)</taxon>
    </lineage>
</organism>
<keyword evidence="2" id="KW-1185">Reference proteome</keyword>
<dbReference type="OMA" id="HVGQNCK"/>
<dbReference type="RefSeq" id="XP_028526846.1">
    <property type="nucleotide sequence ID" value="XM_028670056.1"/>
</dbReference>
<dbReference type="GeneID" id="39730259"/>
<reference evidence="1" key="1">
    <citation type="submission" date="2015-04" db="EMBL/GenBank/DDBJ databases">
        <authorList>
            <consortium name="Pathogen Informatics"/>
        </authorList>
    </citation>
    <scope>NUCLEOTIDE SEQUENCE [LARGE SCALE GENOMIC DNA]</scope>
    <source>
        <strain evidence="1">8A</strain>
    </source>
</reference>
<dbReference type="Proteomes" id="UP000220797">
    <property type="component" value="Unassembled WGS sequence"/>
</dbReference>
<gene>
    <name evidence="1" type="ORF">PGAL8A_00173200</name>
</gene>
<dbReference type="EMBL" id="CVMV01000020">
    <property type="protein sequence ID" value="CRG94025.1"/>
    <property type="molecule type" value="Genomic_DNA"/>
</dbReference>
<comment type="caution">
    <text evidence="1">The sequence shown here is derived from an EMBL/GenBank/DDBJ whole genome shotgun (WGS) entry which is preliminary data.</text>
</comment>
<dbReference type="OrthoDB" id="385625at2759"/>
<protein>
    <submittedName>
        <fullName evidence="1">Uncharacterized protein</fullName>
    </submittedName>
</protein>
<dbReference type="AlphaFoldDB" id="A0A1J1GNH3"/>
<evidence type="ECO:0000313" key="2">
    <source>
        <dbReference type="Proteomes" id="UP000220797"/>
    </source>
</evidence>
<evidence type="ECO:0000313" key="1">
    <source>
        <dbReference type="EMBL" id="CRG94025.1"/>
    </source>
</evidence>
<dbReference type="VEuPathDB" id="PlasmoDB:PGAL8A_00173200"/>